<gene>
    <name evidence="3" type="ORF">M406DRAFT_294077</name>
</gene>
<keyword evidence="2" id="KW-0812">Transmembrane</keyword>
<dbReference type="RefSeq" id="XP_040773370.1">
    <property type="nucleotide sequence ID" value="XM_040919120.1"/>
</dbReference>
<dbReference type="InterPro" id="IPR029058">
    <property type="entry name" value="AB_hydrolase_fold"/>
</dbReference>
<dbReference type="SUPFAM" id="SSF53474">
    <property type="entry name" value="alpha/beta-Hydrolases"/>
    <property type="match status" value="1"/>
</dbReference>
<accession>A0A9P4XWW3</accession>
<name>A0A9P4XWW3_CRYP1</name>
<keyword evidence="4" id="KW-1185">Reference proteome</keyword>
<protein>
    <recommendedName>
        <fullName evidence="5">Mitochondrial integral membrane protein</fullName>
    </recommendedName>
</protein>
<comment type="caution">
    <text evidence="3">The sequence shown here is derived from an EMBL/GenBank/DDBJ whole genome shotgun (WGS) entry which is preliminary data.</text>
</comment>
<keyword evidence="2" id="KW-0472">Membrane</keyword>
<keyword evidence="2" id="KW-1133">Transmembrane helix</keyword>
<sequence length="525" mass="58486">MKRIFGGRGDQNDEPSGRPSSSYDDEAAANERTRLLPNRVDGDATYLSPDDPAVTPYNLFTVRFTRYLTIFLTFITFLWWVLLLISIFITPPGLSTRGSGFYGFSFASVALTTLIVLLLFFSAPSKAARILAVVMAVLLLADMIIILAVPKLRHEEAWVGVVSVIWALLMAVWTLIADRTVQWGKAEEEQRLTGREESRRSLFEWVEVLLSTIFLVVLAVIAFLLTCTLIQRSIDARVTPPGVLYWVDGDKYQIHLYCHGNTTDTHGNKLPTVLFEGGEDPVEYGLWHFADNAVANGSFSRYCFADRPGMAWSDTAPSPFSASQAADALSEALARAGEEGPWVLASAGIGSIYSRVFSSRHGVAIKGMVLIDPLHEDLLDRIGEPGRGFMLWLRGIISPLGIDRLSGALFRGRDSLDRIWGIVSYQGGKQIFSKLQESLVAGSLTKRDVVSSRAIQIRDIPISVVSSGVEIKRDSQWEDKQRDLTQLTDHLHDWDVVKKAPHQVWKTLDGREVIEKRIKQLVHGR</sequence>
<dbReference type="AlphaFoldDB" id="A0A9P4XWW3"/>
<proteinExistence type="predicted"/>
<dbReference type="GeneID" id="63836249"/>
<dbReference type="InterPro" id="IPR019431">
    <property type="entry name" value="DUF2417"/>
</dbReference>
<feature type="transmembrane region" description="Helical" evidence="2">
    <location>
        <begin position="158"/>
        <end position="181"/>
    </location>
</feature>
<dbReference type="Pfam" id="PF10329">
    <property type="entry name" value="DUF2417"/>
    <property type="match status" value="1"/>
</dbReference>
<dbReference type="EMBL" id="MU032350">
    <property type="protein sequence ID" value="KAF3762391.1"/>
    <property type="molecule type" value="Genomic_DNA"/>
</dbReference>
<reference evidence="3" key="1">
    <citation type="journal article" date="2020" name="Phytopathology">
        <title>Genome sequence of the chestnut blight fungus Cryphonectria parasitica EP155: A fundamental resource for an archetypical invasive plant pathogen.</title>
        <authorList>
            <person name="Crouch J.A."/>
            <person name="Dawe A."/>
            <person name="Aerts A."/>
            <person name="Barry K."/>
            <person name="Churchill A.C.L."/>
            <person name="Grimwood J."/>
            <person name="Hillman B."/>
            <person name="Milgroom M.G."/>
            <person name="Pangilinan J."/>
            <person name="Smith M."/>
            <person name="Salamov A."/>
            <person name="Schmutz J."/>
            <person name="Yadav J."/>
            <person name="Grigoriev I.V."/>
            <person name="Nuss D."/>
        </authorList>
    </citation>
    <scope>NUCLEOTIDE SEQUENCE</scope>
    <source>
        <strain evidence="3">EP155</strain>
    </source>
</reference>
<dbReference type="OrthoDB" id="164921at2759"/>
<dbReference type="Proteomes" id="UP000803844">
    <property type="component" value="Unassembled WGS sequence"/>
</dbReference>
<dbReference type="Gene3D" id="3.40.50.1820">
    <property type="entry name" value="alpha/beta hydrolase"/>
    <property type="match status" value="1"/>
</dbReference>
<feature type="transmembrane region" description="Helical" evidence="2">
    <location>
        <begin position="101"/>
        <end position="123"/>
    </location>
</feature>
<evidence type="ECO:0000313" key="4">
    <source>
        <dbReference type="Proteomes" id="UP000803844"/>
    </source>
</evidence>
<evidence type="ECO:0008006" key="5">
    <source>
        <dbReference type="Google" id="ProtNLM"/>
    </source>
</evidence>
<organism evidence="3 4">
    <name type="scientific">Cryphonectria parasitica (strain ATCC 38755 / EP155)</name>
    <dbReference type="NCBI Taxonomy" id="660469"/>
    <lineage>
        <taxon>Eukaryota</taxon>
        <taxon>Fungi</taxon>
        <taxon>Dikarya</taxon>
        <taxon>Ascomycota</taxon>
        <taxon>Pezizomycotina</taxon>
        <taxon>Sordariomycetes</taxon>
        <taxon>Sordariomycetidae</taxon>
        <taxon>Diaporthales</taxon>
        <taxon>Cryphonectriaceae</taxon>
        <taxon>Cryphonectria-Endothia species complex</taxon>
        <taxon>Cryphonectria</taxon>
    </lineage>
</organism>
<feature type="transmembrane region" description="Helical" evidence="2">
    <location>
        <begin position="67"/>
        <end position="89"/>
    </location>
</feature>
<evidence type="ECO:0000256" key="1">
    <source>
        <dbReference type="SAM" id="MobiDB-lite"/>
    </source>
</evidence>
<feature type="transmembrane region" description="Helical" evidence="2">
    <location>
        <begin position="130"/>
        <end position="152"/>
    </location>
</feature>
<evidence type="ECO:0000256" key="2">
    <source>
        <dbReference type="SAM" id="Phobius"/>
    </source>
</evidence>
<feature type="transmembrane region" description="Helical" evidence="2">
    <location>
        <begin position="202"/>
        <end position="225"/>
    </location>
</feature>
<evidence type="ECO:0000313" key="3">
    <source>
        <dbReference type="EMBL" id="KAF3762391.1"/>
    </source>
</evidence>
<feature type="region of interest" description="Disordered" evidence="1">
    <location>
        <begin position="1"/>
        <end position="28"/>
    </location>
</feature>